<dbReference type="OrthoDB" id="7755558at2759"/>
<reference evidence="2" key="2">
    <citation type="submission" date="2022-10" db="UniProtKB">
        <authorList>
            <consortium name="EnsemblMetazoa"/>
        </authorList>
    </citation>
    <scope>IDENTIFICATION</scope>
    <source>
        <strain evidence="2">LVP_AGWG</strain>
    </source>
</reference>
<keyword evidence="1" id="KW-0812">Transmembrane</keyword>
<dbReference type="PANTHER" id="PTHR21112">
    <property type="entry name" value="CHEMOSENSORY PROTEIN A 29A-RELATED"/>
    <property type="match status" value="1"/>
</dbReference>
<evidence type="ECO:0000313" key="2">
    <source>
        <dbReference type="EnsemblMetazoa" id="AAEL010055-PB"/>
    </source>
</evidence>
<feature type="transmembrane region" description="Helical" evidence="1">
    <location>
        <begin position="7"/>
        <end position="29"/>
    </location>
</feature>
<dbReference type="PANTHER" id="PTHR21112:SF0">
    <property type="entry name" value="CHEMOSENSORY PROTEIN A 29A-RELATED"/>
    <property type="match status" value="1"/>
</dbReference>
<sequence>MDLHLKVSLLLLLLQFNLLTIVFGLHFMYEHFRQINGTELADARSLRIRKLNRTTSAMNGTVYFKVPFDNSCKVAINLFHSSLGNNQFNYYPMKIPSIGMCDFVRDVYPTYYPYLKEGVFNCPPTAECPLSPRDVYVRDYVVSQKLIPPFVPKGLWLVRLTVKRNDEAVIVTETMSKLYLDHDW</sequence>
<dbReference type="OMA" id="RTTSAMN"/>
<reference evidence="2 3" key="1">
    <citation type="submission" date="2017-06" db="EMBL/GenBank/DDBJ databases">
        <title>Aedes aegypti genome working group (AGWG) sequencing and assembly.</title>
        <authorList>
            <consortium name="Aedes aegypti Genome Working Group (AGWG)"/>
            <person name="Matthews B.J."/>
        </authorList>
    </citation>
    <scope>NUCLEOTIDE SEQUENCE [LARGE SCALE GENOMIC DNA]</scope>
    <source>
        <strain evidence="2 3">LVP_AGWG</strain>
    </source>
</reference>
<dbReference type="EnsemblMetazoa" id="AAEL010055-RB">
    <property type="protein sequence ID" value="AAEL010055-PB"/>
    <property type="gene ID" value="AAEL010055"/>
</dbReference>
<dbReference type="AlphaFoldDB" id="A0A903UJG4"/>
<proteinExistence type="predicted"/>
<keyword evidence="1" id="KW-1133">Transmembrane helix</keyword>
<gene>
    <name evidence="2" type="primary">5572841</name>
</gene>
<dbReference type="Pfam" id="PF06477">
    <property type="entry name" value="DUF1091"/>
    <property type="match status" value="1"/>
</dbReference>
<keyword evidence="1" id="KW-0472">Membrane</keyword>
<dbReference type="Proteomes" id="UP000008820">
    <property type="component" value="Chromosome 3"/>
</dbReference>
<accession>A0A903UJG4</accession>
<evidence type="ECO:0000256" key="1">
    <source>
        <dbReference type="SAM" id="Phobius"/>
    </source>
</evidence>
<name>A0A903UJG4_AEDAE</name>
<organism evidence="2 3">
    <name type="scientific">Aedes aegypti</name>
    <name type="common">Yellowfever mosquito</name>
    <name type="synonym">Culex aegypti</name>
    <dbReference type="NCBI Taxonomy" id="7159"/>
    <lineage>
        <taxon>Eukaryota</taxon>
        <taxon>Metazoa</taxon>
        <taxon>Ecdysozoa</taxon>
        <taxon>Arthropoda</taxon>
        <taxon>Hexapoda</taxon>
        <taxon>Insecta</taxon>
        <taxon>Pterygota</taxon>
        <taxon>Neoptera</taxon>
        <taxon>Endopterygota</taxon>
        <taxon>Diptera</taxon>
        <taxon>Nematocera</taxon>
        <taxon>Culicoidea</taxon>
        <taxon>Culicidae</taxon>
        <taxon>Culicinae</taxon>
        <taxon>Aedini</taxon>
        <taxon>Aedes</taxon>
        <taxon>Stegomyia</taxon>
    </lineage>
</organism>
<dbReference type="KEGG" id="aag:5572841"/>
<dbReference type="InterPro" id="IPR010512">
    <property type="entry name" value="DUF1091"/>
</dbReference>
<keyword evidence="3" id="KW-1185">Reference proteome</keyword>
<evidence type="ECO:0000313" key="3">
    <source>
        <dbReference type="Proteomes" id="UP000008820"/>
    </source>
</evidence>
<protein>
    <submittedName>
        <fullName evidence="2">Uncharacterized protein</fullName>
    </submittedName>
</protein>